<reference evidence="5 6" key="1">
    <citation type="submission" date="2018-02" db="EMBL/GenBank/DDBJ databases">
        <title>Novel Leptospira species isolated from soil and water in Japan.</title>
        <authorList>
            <person name="Nakao R."/>
            <person name="Masuzawa T."/>
        </authorList>
    </citation>
    <scope>NUCLEOTIDE SEQUENCE [LARGE SCALE GENOMIC DNA]</scope>
    <source>
        <strain evidence="5 6">E8</strain>
    </source>
</reference>
<dbReference type="NCBIfam" id="NF006072">
    <property type="entry name" value="PRK08217.1"/>
    <property type="match status" value="1"/>
</dbReference>
<evidence type="ECO:0000256" key="1">
    <source>
        <dbReference type="ARBA" id="ARBA00006484"/>
    </source>
</evidence>
<evidence type="ECO:0000259" key="4">
    <source>
        <dbReference type="SMART" id="SM00822"/>
    </source>
</evidence>
<dbReference type="InterPro" id="IPR020904">
    <property type="entry name" value="Sc_DH/Rdtase_CS"/>
</dbReference>
<dbReference type="InterPro" id="IPR057326">
    <property type="entry name" value="KR_dom"/>
</dbReference>
<dbReference type="Proteomes" id="UP000245076">
    <property type="component" value="Unassembled WGS sequence"/>
</dbReference>
<evidence type="ECO:0000313" key="6">
    <source>
        <dbReference type="Proteomes" id="UP000245076"/>
    </source>
</evidence>
<dbReference type="Pfam" id="PF00106">
    <property type="entry name" value="adh_short"/>
    <property type="match status" value="1"/>
</dbReference>
<comment type="caution">
    <text evidence="5">The sequence shown here is derived from an EMBL/GenBank/DDBJ whole genome shotgun (WGS) entry which is preliminary data.</text>
</comment>
<evidence type="ECO:0000256" key="3">
    <source>
        <dbReference type="RuleBase" id="RU000363"/>
    </source>
</evidence>
<sequence>MEITNKTAVITGSAGGLGKEMALHFAKLGANIVLSDISADKLAEAKKDIEALGAKVIAVPTDVSKEKDAVELMEKAVSAFGSVDIAILNAGILRDGLLIKADKQTGKVASKMSLAEWQAVIDVNLTGVFLTGREAAVQMVNNGTKGVIIPIASVSMHGNPGQTNYSAAKAGVAAMTRLWAKELSRYGIRVAGIAPGFIATEMVMKDMNPEALKKWESQIPIGRLGRPDEIASTAVFIAQNDLVDGVVLEISGGVKI</sequence>
<dbReference type="SMART" id="SM00822">
    <property type="entry name" value="PKS_KR"/>
    <property type="match status" value="1"/>
</dbReference>
<evidence type="ECO:0000256" key="2">
    <source>
        <dbReference type="ARBA" id="ARBA00023002"/>
    </source>
</evidence>
<dbReference type="PRINTS" id="PR00081">
    <property type="entry name" value="GDHRDH"/>
</dbReference>
<dbReference type="OrthoDB" id="9803333at2"/>
<keyword evidence="2" id="KW-0560">Oxidoreductase</keyword>
<evidence type="ECO:0000313" key="5">
    <source>
        <dbReference type="EMBL" id="GBF37785.1"/>
    </source>
</evidence>
<comment type="similarity">
    <text evidence="1 3">Belongs to the short-chain dehydrogenases/reductases (SDR) family.</text>
</comment>
<dbReference type="EMBL" id="BFAY01000006">
    <property type="protein sequence ID" value="GBF37785.1"/>
    <property type="molecule type" value="Genomic_DNA"/>
</dbReference>
<dbReference type="SUPFAM" id="SSF51735">
    <property type="entry name" value="NAD(P)-binding Rossmann-fold domains"/>
    <property type="match status" value="1"/>
</dbReference>
<organism evidence="5 6">
    <name type="scientific">Leptospira johnsonii</name>
    <dbReference type="NCBI Taxonomy" id="1917820"/>
    <lineage>
        <taxon>Bacteria</taxon>
        <taxon>Pseudomonadati</taxon>
        <taxon>Spirochaetota</taxon>
        <taxon>Spirochaetia</taxon>
        <taxon>Leptospirales</taxon>
        <taxon>Leptospiraceae</taxon>
        <taxon>Leptospira</taxon>
    </lineage>
</organism>
<accession>A0A2P2CZL3</accession>
<name>A0A2P2CZL3_9LEPT</name>
<dbReference type="GO" id="GO:0030497">
    <property type="term" value="P:fatty acid elongation"/>
    <property type="evidence" value="ECO:0007669"/>
    <property type="project" value="TreeGrafter"/>
</dbReference>
<dbReference type="InterPro" id="IPR036291">
    <property type="entry name" value="NAD(P)-bd_dom_sf"/>
</dbReference>
<dbReference type="RefSeq" id="WP_108927539.1">
    <property type="nucleotide sequence ID" value="NZ_BFAY01000006.1"/>
</dbReference>
<dbReference type="PRINTS" id="PR00080">
    <property type="entry name" value="SDRFAMILY"/>
</dbReference>
<gene>
    <name evidence="5" type="primary">fabG</name>
    <name evidence="5" type="ORF">LPTSP1_07710</name>
</gene>
<dbReference type="PROSITE" id="PS00061">
    <property type="entry name" value="ADH_SHORT"/>
    <property type="match status" value="1"/>
</dbReference>
<dbReference type="InterPro" id="IPR002347">
    <property type="entry name" value="SDR_fam"/>
</dbReference>
<proteinExistence type="inferred from homology"/>
<dbReference type="GO" id="GO:0016616">
    <property type="term" value="F:oxidoreductase activity, acting on the CH-OH group of donors, NAD or NADP as acceptor"/>
    <property type="evidence" value="ECO:0007669"/>
    <property type="project" value="TreeGrafter"/>
</dbReference>
<dbReference type="Gene3D" id="3.40.50.720">
    <property type="entry name" value="NAD(P)-binding Rossmann-like Domain"/>
    <property type="match status" value="1"/>
</dbReference>
<protein>
    <submittedName>
        <fullName evidence="5">3-ketoacyl-ACP reductase</fullName>
    </submittedName>
</protein>
<dbReference type="PANTHER" id="PTHR42760:SF135">
    <property type="entry name" value="BLL7886 PROTEIN"/>
    <property type="match status" value="1"/>
</dbReference>
<dbReference type="AlphaFoldDB" id="A0A2P2CZL3"/>
<dbReference type="FunFam" id="3.40.50.720:FF:000173">
    <property type="entry name" value="3-oxoacyl-[acyl-carrier protein] reductase"/>
    <property type="match status" value="1"/>
</dbReference>
<keyword evidence="6" id="KW-1185">Reference proteome</keyword>
<dbReference type="PANTHER" id="PTHR42760">
    <property type="entry name" value="SHORT-CHAIN DEHYDROGENASES/REDUCTASES FAMILY MEMBER"/>
    <property type="match status" value="1"/>
</dbReference>
<feature type="domain" description="Ketoreductase" evidence="4">
    <location>
        <begin position="6"/>
        <end position="196"/>
    </location>
</feature>